<dbReference type="GO" id="GO:0016746">
    <property type="term" value="F:acyltransferase activity"/>
    <property type="evidence" value="ECO:0007669"/>
    <property type="project" value="InterPro"/>
</dbReference>
<organism evidence="2 3">
    <name type="scientific">Roseomonas acroporae</name>
    <dbReference type="NCBI Taxonomy" id="2937791"/>
    <lineage>
        <taxon>Bacteria</taxon>
        <taxon>Pseudomonadati</taxon>
        <taxon>Pseudomonadota</taxon>
        <taxon>Alphaproteobacteria</taxon>
        <taxon>Acetobacterales</taxon>
        <taxon>Roseomonadaceae</taxon>
        <taxon>Roseomonas</taxon>
    </lineage>
</organism>
<comment type="caution">
    <text evidence="2">The sequence shown here is derived from an EMBL/GenBank/DDBJ whole genome shotgun (WGS) entry which is preliminary data.</text>
</comment>
<sequence length="292" mass="28636">MSHAMIPGTLPGTLPATLPGMVCHVAGVGLLGPGLPDWESGAAALAGRAPWTAAPVVPPPPAMLAATERRRTSLAVRLALAAASEAVSRAGLPADAPDTVFASSNGDGAVVGAILEALHAPGGAISPTQFHNSVHNAAAGYWNIGAGSMCPSVSLGCHDDTVPLALLQAAAQVASERRPVLLCLYDAPLPPPLDALRHTTLPFACALVLAPEPTPGCLATLRVRHLTAGPPDEPALPAGLAALRAANPAARALPLLAALAGGGTGSGAGGGTATLRLGLADGGAVEVGLAPC</sequence>
<protein>
    <submittedName>
        <fullName evidence="2">Beta-ketoacyl synthase chain length factor</fullName>
    </submittedName>
</protein>
<dbReference type="InterPro" id="IPR016039">
    <property type="entry name" value="Thiolase-like"/>
</dbReference>
<dbReference type="AlphaFoldDB" id="A0A9X1Y6L4"/>
<evidence type="ECO:0000313" key="3">
    <source>
        <dbReference type="Proteomes" id="UP001139516"/>
    </source>
</evidence>
<dbReference type="EMBL" id="JALPRX010000045">
    <property type="protein sequence ID" value="MCK8784929.1"/>
    <property type="molecule type" value="Genomic_DNA"/>
</dbReference>
<reference evidence="2" key="1">
    <citation type="submission" date="2022-04" db="EMBL/GenBank/DDBJ databases">
        <title>Roseomonas acroporae sp. nov., isolated from coral Acropora digitifera.</title>
        <authorList>
            <person name="Sun H."/>
        </authorList>
    </citation>
    <scope>NUCLEOTIDE SEQUENCE</scope>
    <source>
        <strain evidence="2">NAR14</strain>
    </source>
</reference>
<dbReference type="SUPFAM" id="SSF53901">
    <property type="entry name" value="Thiolase-like"/>
    <property type="match status" value="1"/>
</dbReference>
<gene>
    <name evidence="2" type="ORF">M0638_11105</name>
</gene>
<dbReference type="InterPro" id="IPR014030">
    <property type="entry name" value="Ketoacyl_synth_N"/>
</dbReference>
<dbReference type="Proteomes" id="UP001139516">
    <property type="component" value="Unassembled WGS sequence"/>
</dbReference>
<keyword evidence="3" id="KW-1185">Reference proteome</keyword>
<dbReference type="RefSeq" id="WP_248667054.1">
    <property type="nucleotide sequence ID" value="NZ_JALPRX010000045.1"/>
</dbReference>
<dbReference type="Gene3D" id="3.40.47.10">
    <property type="match status" value="1"/>
</dbReference>
<feature type="domain" description="Beta-ketoacyl synthase-like N-terminal" evidence="1">
    <location>
        <begin position="52"/>
        <end position="220"/>
    </location>
</feature>
<name>A0A9X1Y6L4_9PROT</name>
<accession>A0A9X1Y6L4</accession>
<evidence type="ECO:0000313" key="2">
    <source>
        <dbReference type="EMBL" id="MCK8784929.1"/>
    </source>
</evidence>
<dbReference type="Pfam" id="PF13723">
    <property type="entry name" value="Ketoacyl-synt_2"/>
    <property type="match status" value="1"/>
</dbReference>
<evidence type="ECO:0000259" key="1">
    <source>
        <dbReference type="Pfam" id="PF13723"/>
    </source>
</evidence>
<proteinExistence type="predicted"/>